<comment type="cofactor">
    <cofactor evidence="1">
        <name>FMN</name>
        <dbReference type="ChEBI" id="CHEBI:58210"/>
    </cofactor>
</comment>
<evidence type="ECO:0000259" key="5">
    <source>
        <dbReference type="Pfam" id="PF07992"/>
    </source>
</evidence>
<proteinExistence type="predicted"/>
<sequence length="200" mass="21199">LAHLGVDVRLNTRADKALLDSLKPQTVFVAEGSTPRTLALPGADGDNVVSALDVLEGKAKAGKSVVIIGAGLVACELALHLVQNGHTVTLLARRKLLRSAKLPAMNELMLRDLLVFHGVHIVEGAALESVDAKGVYYEVEGVPALAEGDTVITAVGMEANHALFDAIRDDYETVLALGDGRRVRNIFGAIWDGYEAARSL</sequence>
<dbReference type="PANTHER" id="PTHR42917">
    <property type="entry name" value="2,4-DIENOYL-COA REDUCTASE"/>
    <property type="match status" value="1"/>
</dbReference>
<dbReference type="InterPro" id="IPR051793">
    <property type="entry name" value="NADH:flavin_oxidoreductase"/>
</dbReference>
<comment type="caution">
    <text evidence="6">The sequence shown here is derived from an EMBL/GenBank/DDBJ whole genome shotgun (WGS) entry which is preliminary data.</text>
</comment>
<dbReference type="AlphaFoldDB" id="K1TJL5"/>
<evidence type="ECO:0000313" key="6">
    <source>
        <dbReference type="EMBL" id="EKC59421.1"/>
    </source>
</evidence>
<name>K1TJL5_9ZZZZ</name>
<dbReference type="InterPro" id="IPR036188">
    <property type="entry name" value="FAD/NAD-bd_sf"/>
</dbReference>
<organism evidence="6">
    <name type="scientific">human gut metagenome</name>
    <dbReference type="NCBI Taxonomy" id="408170"/>
    <lineage>
        <taxon>unclassified sequences</taxon>
        <taxon>metagenomes</taxon>
        <taxon>organismal metagenomes</taxon>
    </lineage>
</organism>
<dbReference type="PANTHER" id="PTHR42917:SF2">
    <property type="entry name" value="2,4-DIENOYL-COA REDUCTASE [(2E)-ENOYL-COA-PRODUCING]"/>
    <property type="match status" value="1"/>
</dbReference>
<keyword evidence="3" id="KW-0288">FMN</keyword>
<dbReference type="GO" id="GO:0016491">
    <property type="term" value="F:oxidoreductase activity"/>
    <property type="evidence" value="ECO:0007669"/>
    <property type="project" value="UniProtKB-KW"/>
</dbReference>
<dbReference type="PRINTS" id="PR00368">
    <property type="entry name" value="FADPNR"/>
</dbReference>
<keyword evidence="2" id="KW-0285">Flavoprotein</keyword>
<dbReference type="PRINTS" id="PR00411">
    <property type="entry name" value="PNDRDTASEI"/>
</dbReference>
<evidence type="ECO:0000256" key="4">
    <source>
        <dbReference type="ARBA" id="ARBA00023002"/>
    </source>
</evidence>
<reference evidence="6" key="1">
    <citation type="journal article" date="2013" name="Environ. Microbiol.">
        <title>Microbiota from the distal guts of lean and obese adolescents exhibit partial functional redundancy besides clear differences in community structure.</title>
        <authorList>
            <person name="Ferrer M."/>
            <person name="Ruiz A."/>
            <person name="Lanza F."/>
            <person name="Haange S.B."/>
            <person name="Oberbach A."/>
            <person name="Till H."/>
            <person name="Bargiela R."/>
            <person name="Campoy C."/>
            <person name="Segura M.T."/>
            <person name="Richter M."/>
            <person name="von Bergen M."/>
            <person name="Seifert J."/>
            <person name="Suarez A."/>
        </authorList>
    </citation>
    <scope>NUCLEOTIDE SEQUENCE</scope>
</reference>
<feature type="non-terminal residue" evidence="6">
    <location>
        <position position="1"/>
    </location>
</feature>
<dbReference type="Pfam" id="PF07992">
    <property type="entry name" value="Pyr_redox_2"/>
    <property type="match status" value="1"/>
</dbReference>
<evidence type="ECO:0000256" key="3">
    <source>
        <dbReference type="ARBA" id="ARBA00022643"/>
    </source>
</evidence>
<accession>K1TJL5</accession>
<feature type="domain" description="FAD/NAD(P)-binding" evidence="5">
    <location>
        <begin position="21"/>
        <end position="166"/>
    </location>
</feature>
<dbReference type="EMBL" id="AJWZ01006563">
    <property type="protein sequence ID" value="EKC59421.1"/>
    <property type="molecule type" value="Genomic_DNA"/>
</dbReference>
<dbReference type="Gene3D" id="3.50.50.60">
    <property type="entry name" value="FAD/NAD(P)-binding domain"/>
    <property type="match status" value="1"/>
</dbReference>
<evidence type="ECO:0000256" key="2">
    <source>
        <dbReference type="ARBA" id="ARBA00022630"/>
    </source>
</evidence>
<keyword evidence="4" id="KW-0560">Oxidoreductase</keyword>
<evidence type="ECO:0000256" key="1">
    <source>
        <dbReference type="ARBA" id="ARBA00001917"/>
    </source>
</evidence>
<gene>
    <name evidence="6" type="ORF">OBE_09508</name>
</gene>
<dbReference type="SUPFAM" id="SSF51905">
    <property type="entry name" value="FAD/NAD(P)-binding domain"/>
    <property type="match status" value="1"/>
</dbReference>
<dbReference type="Gene3D" id="3.40.50.720">
    <property type="entry name" value="NAD(P)-binding Rossmann-like Domain"/>
    <property type="match status" value="1"/>
</dbReference>
<protein>
    <submittedName>
        <fullName evidence="6">2-enoate reductase</fullName>
    </submittedName>
</protein>
<dbReference type="InterPro" id="IPR023753">
    <property type="entry name" value="FAD/NAD-binding_dom"/>
</dbReference>